<dbReference type="InterPro" id="IPR027417">
    <property type="entry name" value="P-loop_NTPase"/>
</dbReference>
<organism evidence="1 2">
    <name type="scientific">Roseofilum acuticapitatum BLCC-M154</name>
    <dbReference type="NCBI Taxonomy" id="3022444"/>
    <lineage>
        <taxon>Bacteria</taxon>
        <taxon>Bacillati</taxon>
        <taxon>Cyanobacteriota</taxon>
        <taxon>Cyanophyceae</taxon>
        <taxon>Desertifilales</taxon>
        <taxon>Desertifilaceae</taxon>
        <taxon>Roseofilum</taxon>
        <taxon>Roseofilum acuticapitatum</taxon>
    </lineage>
</organism>
<accession>A0ABT7AT70</accession>
<dbReference type="Gene3D" id="3.40.50.300">
    <property type="entry name" value="P-loop containing nucleotide triphosphate hydrolases"/>
    <property type="match status" value="1"/>
</dbReference>
<gene>
    <name evidence="1" type="ORF">PMG71_11740</name>
</gene>
<dbReference type="SUPFAM" id="SSF52540">
    <property type="entry name" value="P-loop containing nucleoside triphosphate hydrolases"/>
    <property type="match status" value="1"/>
</dbReference>
<dbReference type="InterPro" id="IPR001387">
    <property type="entry name" value="Cro/C1-type_HTH"/>
</dbReference>
<comment type="caution">
    <text evidence="1">The sequence shown here is derived from an EMBL/GenBank/DDBJ whole genome shotgun (WGS) entry which is preliminary data.</text>
</comment>
<dbReference type="PANTHER" id="PTHR47691">
    <property type="entry name" value="REGULATOR-RELATED"/>
    <property type="match status" value="1"/>
</dbReference>
<protein>
    <submittedName>
        <fullName evidence="1">NB-ARC domain-containing protein</fullName>
    </submittedName>
</protein>
<dbReference type="EMBL" id="JAQOSP010000080">
    <property type="protein sequence ID" value="MDJ1170101.1"/>
    <property type="molecule type" value="Genomic_DNA"/>
</dbReference>
<keyword evidence="2" id="KW-1185">Reference proteome</keyword>
<dbReference type="PANTHER" id="PTHR47691:SF3">
    <property type="entry name" value="HTH-TYPE TRANSCRIPTIONAL REGULATOR RV0890C-RELATED"/>
    <property type="match status" value="1"/>
</dbReference>
<dbReference type="RefSeq" id="WP_283753858.1">
    <property type="nucleotide sequence ID" value="NZ_JAQOSP010000080.1"/>
</dbReference>
<name>A0ABT7AT70_9CYAN</name>
<dbReference type="SUPFAM" id="SSF48452">
    <property type="entry name" value="TPR-like"/>
    <property type="match status" value="1"/>
</dbReference>
<dbReference type="CDD" id="cd00093">
    <property type="entry name" value="HTH_XRE"/>
    <property type="match status" value="1"/>
</dbReference>
<evidence type="ECO:0000313" key="2">
    <source>
        <dbReference type="Proteomes" id="UP001235303"/>
    </source>
</evidence>
<dbReference type="InterPro" id="IPR010982">
    <property type="entry name" value="Lambda_DNA-bd_dom_sf"/>
</dbReference>
<dbReference type="Proteomes" id="UP001235303">
    <property type="component" value="Unassembled WGS sequence"/>
</dbReference>
<proteinExistence type="predicted"/>
<dbReference type="Gene3D" id="1.10.260.40">
    <property type="entry name" value="lambda repressor-like DNA-binding domains"/>
    <property type="match status" value="1"/>
</dbReference>
<evidence type="ECO:0000313" key="1">
    <source>
        <dbReference type="EMBL" id="MDJ1170101.1"/>
    </source>
</evidence>
<dbReference type="InterPro" id="IPR011990">
    <property type="entry name" value="TPR-like_helical_dom_sf"/>
</dbReference>
<sequence>MNTSSKPRGIAATPEGIQRLKDARKDRGLTNEKISELTYTNTKYGNGGISKSSVDNFITKNKKAEPLTVQKITEVLELQPEDVVDPEEWQIVFRAVKQERKSPPDTEVVPNRLALSQRDDHNLPPQANPFIGRQDKLCKLMNHLSPDYSKIIQVDGIAGVGKTALVLEAAYCCLEYKVYGQTQNTIGQKGDVGCEIPLFDLIIFVSAKESELLNGKSIKKLTVSRTLQEIYRTIADVLDDPAIINMDVNSNNNYISILKRSLKSKGNVLLIVDNLETIQEKDRIFAFLDPLPIKSVITTRERYGYAPIRLDALTEKESLLLIEQQLQEKGITDLSPVQKKTLYRATKGIPLAIIYSIGRLAIGSDIDAIVNTLEIQRQKDLLPNQEEEWASLDFQDDELVAFCFKEAVSDLQKRSKVAYYILMSIAIYKSPAPKQSILFVAGLENERSKIFDDGIERLRQVSMIRHTDGRYRMLPLTREYALAELQKNQEFKKKALDRWVDWYIQFAKEQYEQYENKPERFKIGYKEIEKEWTNIVGVLLFCKDDNRYEQLKEIWSYLNNYANLRGRWKDRLSWLSYLSERSLIKEDYSTAVNILSRRGRTLLLMGKPEQLQEAEELLLKAWDLRQHSNFEDLDYLLNHLAGLYNRLEKYEEAHGWLDIEQQNLDENLKLSDQQKLKYQIYIDRERAELLFMQKRYDESKLVCEKVIESTSKIVTGSRNANYVKRILAEIAINDRKLEYAEKLLETVAEEVEDNKDKRRIAYCAVSQAKLEQARNNFTKALEYIENAINHFKDLGMMRDHQQAFSISEEIRAQRN</sequence>
<dbReference type="Gene3D" id="1.25.40.10">
    <property type="entry name" value="Tetratricopeptide repeat domain"/>
    <property type="match status" value="1"/>
</dbReference>
<reference evidence="1 2" key="1">
    <citation type="submission" date="2023-01" db="EMBL/GenBank/DDBJ databases">
        <title>Novel diversity within Roseofilum (Cyanobacteria; Desertifilaceae) from marine benthic mats with descriptions of four novel species.</title>
        <authorList>
            <person name="Wang Y."/>
            <person name="Berthold D.E."/>
            <person name="Hu J."/>
            <person name="Lefler F.W."/>
            <person name="Laughinghouse H.D. IV."/>
        </authorList>
    </citation>
    <scope>NUCLEOTIDE SEQUENCE [LARGE SCALE GENOMIC DNA]</scope>
    <source>
        <strain evidence="1 2">BLCC-M154</strain>
    </source>
</reference>